<keyword evidence="3" id="KW-1185">Reference proteome</keyword>
<dbReference type="Proteomes" id="UP000799537">
    <property type="component" value="Unassembled WGS sequence"/>
</dbReference>
<dbReference type="SMART" id="SM00355">
    <property type="entry name" value="ZnF_C2H2"/>
    <property type="match status" value="3"/>
</dbReference>
<feature type="domain" description="C2H2-type" evidence="1">
    <location>
        <begin position="322"/>
        <end position="345"/>
    </location>
</feature>
<gene>
    <name evidence="2" type="ORF">M409DRAFT_56146</name>
</gene>
<feature type="domain" description="C2H2-type" evidence="1">
    <location>
        <begin position="125"/>
        <end position="152"/>
    </location>
</feature>
<dbReference type="SUPFAM" id="SSF57667">
    <property type="entry name" value="beta-beta-alpha zinc fingers"/>
    <property type="match status" value="1"/>
</dbReference>
<evidence type="ECO:0000259" key="1">
    <source>
        <dbReference type="SMART" id="SM00355"/>
    </source>
</evidence>
<sequence>MSDEVSHEMQLEWAELEKEIDWTWMKDVDWEAYEAESRTRQNNHPPQFTGLGECDGMTALLQQHVASSQLRCPSDAFEDSGTHIETNRVETEHDALESRFLNGSDAGPQLNCVDDDNVAAPSTTHRCTIDGCNYKGSFARAAELKRHINTKHNGEKSFACTVSGCFKRQRAPAFVRGDKLTSHLRTVHSPTEPATCPMPTCNVQLPLVLLGIHIDETHHGQALWCHLEQDPSLPAKLKAYVHASDTMYTRCPYSRCRQNLKVDRFIDHVLSHKFEEQEEMKNILKELNYALIRVPKAGSIMEAAGHQSRSAKSLDYHSELRISCPVCEHTCDDRFTFAVHLARDHMIQDSAEARAEFDAATRDRELAHIHHEFNRWSDPASSFRHWLLRCAGRPKCHSCNHCYFPSCQCETKPPLRSDDDIIESLRPHRTQILHLLPPFKQLAPIFKDII</sequence>
<dbReference type="OrthoDB" id="654211at2759"/>
<dbReference type="InterPro" id="IPR013087">
    <property type="entry name" value="Znf_C2H2_type"/>
</dbReference>
<dbReference type="GeneID" id="54566478"/>
<dbReference type="RefSeq" id="XP_033666171.1">
    <property type="nucleotide sequence ID" value="XM_033813206.1"/>
</dbReference>
<proteinExistence type="predicted"/>
<dbReference type="AlphaFoldDB" id="A0A6A6CH63"/>
<evidence type="ECO:0000313" key="2">
    <source>
        <dbReference type="EMBL" id="KAF2165282.1"/>
    </source>
</evidence>
<reference evidence="2" key="1">
    <citation type="journal article" date="2020" name="Stud. Mycol.">
        <title>101 Dothideomycetes genomes: a test case for predicting lifestyles and emergence of pathogens.</title>
        <authorList>
            <person name="Haridas S."/>
            <person name="Albert R."/>
            <person name="Binder M."/>
            <person name="Bloem J."/>
            <person name="Labutti K."/>
            <person name="Salamov A."/>
            <person name="Andreopoulos B."/>
            <person name="Baker S."/>
            <person name="Barry K."/>
            <person name="Bills G."/>
            <person name="Bluhm B."/>
            <person name="Cannon C."/>
            <person name="Castanera R."/>
            <person name="Culley D."/>
            <person name="Daum C."/>
            <person name="Ezra D."/>
            <person name="Gonzalez J."/>
            <person name="Henrissat B."/>
            <person name="Kuo A."/>
            <person name="Liang C."/>
            <person name="Lipzen A."/>
            <person name="Lutzoni F."/>
            <person name="Magnuson J."/>
            <person name="Mondo S."/>
            <person name="Nolan M."/>
            <person name="Ohm R."/>
            <person name="Pangilinan J."/>
            <person name="Park H.-J."/>
            <person name="Ramirez L."/>
            <person name="Alfaro M."/>
            <person name="Sun H."/>
            <person name="Tritt A."/>
            <person name="Yoshinaga Y."/>
            <person name="Zwiers L.-H."/>
            <person name="Turgeon B."/>
            <person name="Goodwin S."/>
            <person name="Spatafora J."/>
            <person name="Crous P."/>
            <person name="Grigoriev I."/>
        </authorList>
    </citation>
    <scope>NUCLEOTIDE SEQUENCE</scope>
    <source>
        <strain evidence="2">ATCC 36951</strain>
    </source>
</reference>
<feature type="domain" description="C2H2-type" evidence="1">
    <location>
        <begin position="158"/>
        <end position="188"/>
    </location>
</feature>
<organism evidence="2 3">
    <name type="scientific">Zasmidium cellare ATCC 36951</name>
    <dbReference type="NCBI Taxonomy" id="1080233"/>
    <lineage>
        <taxon>Eukaryota</taxon>
        <taxon>Fungi</taxon>
        <taxon>Dikarya</taxon>
        <taxon>Ascomycota</taxon>
        <taxon>Pezizomycotina</taxon>
        <taxon>Dothideomycetes</taxon>
        <taxon>Dothideomycetidae</taxon>
        <taxon>Mycosphaerellales</taxon>
        <taxon>Mycosphaerellaceae</taxon>
        <taxon>Zasmidium</taxon>
    </lineage>
</organism>
<name>A0A6A6CH63_ZASCE</name>
<dbReference type="EMBL" id="ML993601">
    <property type="protein sequence ID" value="KAF2165282.1"/>
    <property type="molecule type" value="Genomic_DNA"/>
</dbReference>
<accession>A0A6A6CH63</accession>
<dbReference type="InterPro" id="IPR036236">
    <property type="entry name" value="Znf_C2H2_sf"/>
</dbReference>
<dbReference type="Gene3D" id="3.30.160.60">
    <property type="entry name" value="Classic Zinc Finger"/>
    <property type="match status" value="1"/>
</dbReference>
<evidence type="ECO:0000313" key="3">
    <source>
        <dbReference type="Proteomes" id="UP000799537"/>
    </source>
</evidence>
<protein>
    <recommendedName>
        <fullName evidence="1">C2H2-type domain-containing protein</fullName>
    </recommendedName>
</protein>